<evidence type="ECO:0000256" key="2">
    <source>
        <dbReference type="ARBA" id="ARBA00007637"/>
    </source>
</evidence>
<dbReference type="AlphaFoldDB" id="A0A848F829"/>
<accession>A0A848F829</accession>
<dbReference type="SUPFAM" id="SSF51735">
    <property type="entry name" value="NAD(P)-binding Rossmann-fold domains"/>
    <property type="match status" value="1"/>
</dbReference>
<dbReference type="Gene3D" id="3.40.50.720">
    <property type="entry name" value="NAD(P)-binding Rossmann-like Domain"/>
    <property type="match status" value="1"/>
</dbReference>
<comment type="caution">
    <text evidence="4">The sequence shown here is derived from an EMBL/GenBank/DDBJ whole genome shotgun (WGS) entry which is preliminary data.</text>
</comment>
<comment type="similarity">
    <text evidence="2">Belongs to the NAD(P)-dependent epimerase/dehydratase family.</text>
</comment>
<sequence length="278" mass="30764">MKIFLTGGTGFVGSHFLRQALAAGHEVVALRRPGSRTRLELPRQPHWVEGELDADHAAALQGCEVLVHLASHTPNPPYDTLERCLYWNVWASVRLAEQARAAGVSRFLIAGSCFEYGRSAARYEAIPTDAPLEPELSYPVSKAAAAVAFLALGRQSGVRLELARIFQVYGEGEQATRLWPALRRAALAGEDFPMSAGEQWRDFVAVEDVAAHFVRALPCEHLRPGEPRVTHVASGRPQRLIDFAQHWWRHWGATGRLLPGALPYRPGELMRLLPQATD</sequence>
<dbReference type="PANTHER" id="PTHR43000">
    <property type="entry name" value="DTDP-D-GLUCOSE 4,6-DEHYDRATASE-RELATED"/>
    <property type="match status" value="1"/>
</dbReference>
<dbReference type="RefSeq" id="WP_169159785.1">
    <property type="nucleotide sequence ID" value="NZ_JABBFW010000004.1"/>
</dbReference>
<comment type="pathway">
    <text evidence="1">Bacterial outer membrane biogenesis; LPS O-antigen biosynthesis.</text>
</comment>
<evidence type="ECO:0000313" key="4">
    <source>
        <dbReference type="EMBL" id="NML14875.1"/>
    </source>
</evidence>
<reference evidence="4 5" key="1">
    <citation type="submission" date="2020-04" db="EMBL/GenBank/DDBJ databases">
        <title>Azohydromonas sp. isolated from soil.</title>
        <authorList>
            <person name="Dahal R.H."/>
        </authorList>
    </citation>
    <scope>NUCLEOTIDE SEQUENCE [LARGE SCALE GENOMIC DNA]</scope>
    <source>
        <strain evidence="4 5">G-1-1-14</strain>
    </source>
</reference>
<organism evidence="4 5">
    <name type="scientific">Azohydromonas caseinilytica</name>
    <dbReference type="NCBI Taxonomy" id="2728836"/>
    <lineage>
        <taxon>Bacteria</taxon>
        <taxon>Pseudomonadati</taxon>
        <taxon>Pseudomonadota</taxon>
        <taxon>Betaproteobacteria</taxon>
        <taxon>Burkholderiales</taxon>
        <taxon>Sphaerotilaceae</taxon>
        <taxon>Azohydromonas</taxon>
    </lineage>
</organism>
<evidence type="ECO:0000256" key="1">
    <source>
        <dbReference type="ARBA" id="ARBA00005125"/>
    </source>
</evidence>
<keyword evidence="5" id="KW-1185">Reference proteome</keyword>
<proteinExistence type="inferred from homology"/>
<protein>
    <submittedName>
        <fullName evidence="4">NAD(P)-dependent oxidoreductase</fullName>
    </submittedName>
</protein>
<dbReference type="EMBL" id="JABBFW010000004">
    <property type="protein sequence ID" value="NML14875.1"/>
    <property type="molecule type" value="Genomic_DNA"/>
</dbReference>
<dbReference type="Pfam" id="PF01370">
    <property type="entry name" value="Epimerase"/>
    <property type="match status" value="1"/>
</dbReference>
<dbReference type="InterPro" id="IPR036291">
    <property type="entry name" value="NAD(P)-bd_dom_sf"/>
</dbReference>
<name>A0A848F829_9BURK</name>
<dbReference type="CDD" id="cd08946">
    <property type="entry name" value="SDR_e"/>
    <property type="match status" value="1"/>
</dbReference>
<gene>
    <name evidence="4" type="ORF">HHL10_07790</name>
</gene>
<feature type="domain" description="NAD-dependent epimerase/dehydratase" evidence="3">
    <location>
        <begin position="3"/>
        <end position="218"/>
    </location>
</feature>
<dbReference type="InterPro" id="IPR001509">
    <property type="entry name" value="Epimerase_deHydtase"/>
</dbReference>
<evidence type="ECO:0000313" key="5">
    <source>
        <dbReference type="Proteomes" id="UP000574067"/>
    </source>
</evidence>
<dbReference type="Proteomes" id="UP000574067">
    <property type="component" value="Unassembled WGS sequence"/>
</dbReference>
<evidence type="ECO:0000259" key="3">
    <source>
        <dbReference type="Pfam" id="PF01370"/>
    </source>
</evidence>